<gene>
    <name evidence="3" type="ORF">DVH24_011919</name>
</gene>
<feature type="region of interest" description="Disordered" evidence="1">
    <location>
        <begin position="36"/>
        <end position="55"/>
    </location>
</feature>
<keyword evidence="2" id="KW-0812">Transmembrane</keyword>
<dbReference type="Gramene" id="mRNA:MD07G0125500">
    <property type="protein sequence ID" value="mRNA:MD07G0125500"/>
    <property type="gene ID" value="MD07G0125500"/>
</dbReference>
<evidence type="ECO:0000313" key="3">
    <source>
        <dbReference type="EMBL" id="RXH92895.1"/>
    </source>
</evidence>
<reference evidence="3 4" key="1">
    <citation type="submission" date="2018-10" db="EMBL/GenBank/DDBJ databases">
        <title>A high-quality apple genome assembly.</title>
        <authorList>
            <person name="Hu J."/>
        </authorList>
    </citation>
    <scope>NUCLEOTIDE SEQUENCE [LARGE SCALE GENOMIC DNA]</scope>
    <source>
        <strain evidence="4">cv. HFTH1</strain>
        <tissue evidence="3">Young leaf</tissue>
    </source>
</reference>
<feature type="compositionally biased region" description="Basic and acidic residues" evidence="1">
    <location>
        <begin position="280"/>
        <end position="291"/>
    </location>
</feature>
<dbReference type="Proteomes" id="UP000290289">
    <property type="component" value="Chromosome 7"/>
</dbReference>
<evidence type="ECO:0000313" key="4">
    <source>
        <dbReference type="Proteomes" id="UP000290289"/>
    </source>
</evidence>
<dbReference type="AlphaFoldDB" id="A0A498JDG3"/>
<dbReference type="PANTHER" id="PTHR33868:SF2">
    <property type="entry name" value="EXPRESSED PROTEIN"/>
    <property type="match status" value="1"/>
</dbReference>
<keyword evidence="2" id="KW-0472">Membrane</keyword>
<keyword evidence="2" id="KW-1133">Transmembrane helix</keyword>
<dbReference type="OrthoDB" id="1920951at2759"/>
<comment type="caution">
    <text evidence="3">The sequence shown here is derived from an EMBL/GenBank/DDBJ whole genome shotgun (WGS) entry which is preliminary data.</text>
</comment>
<evidence type="ECO:0000256" key="2">
    <source>
        <dbReference type="SAM" id="Phobius"/>
    </source>
</evidence>
<feature type="transmembrane region" description="Helical" evidence="2">
    <location>
        <begin position="419"/>
        <end position="441"/>
    </location>
</feature>
<dbReference type="KEGG" id="mdm:103439371"/>
<dbReference type="PANTHER" id="PTHR33868">
    <property type="entry name" value="EXPRESSED PROTEIN"/>
    <property type="match status" value="1"/>
</dbReference>
<keyword evidence="4" id="KW-1185">Reference proteome</keyword>
<sequence>MAAAEARAVWQRTANRCFVQEDAKRAPKLACCQSSSSTTRQVDAGPATVAEGPDHPATGFMPINRNPSYSSLPPDTRWWLQMQPSYGYQKDFTYEQLSALEADMETLRAGFVKSTPKTSEVHQQKAEFTDAVSAVCMKTGYEAQKQDVSAKYSKNMQEPLQYEMKEKYEIMGMDTIDCPVSNQPKEFCCDYPWIGGGRAEPWWRTTDRDELASLVAQKSLNHMENCDLPPPQKTYHKRHPYADIGCSDPNVILGTSLDAKAQATSLSSMTTPAHGYPDSGRGEMSGEGHSDKSFRDITEIQQLSEGEPTKAQLMEALCHSQTRAREAEKAAKQAYAEKEHIFKLFFTQASQLFAYKQWFQLLQLESLYLQIKNNEQPPSATVFPEGLPWMPAKGKKLRRNWRKGAKGKRGRMAEPRHDIATYAVAFALGFGLVGAGLFLGWTVGWMLPHF</sequence>
<evidence type="ECO:0000256" key="1">
    <source>
        <dbReference type="SAM" id="MobiDB-lite"/>
    </source>
</evidence>
<name>A0A498JDG3_MALDO</name>
<protein>
    <submittedName>
        <fullName evidence="3">Uncharacterized protein</fullName>
    </submittedName>
</protein>
<feature type="region of interest" description="Disordered" evidence="1">
    <location>
        <begin position="263"/>
        <end position="291"/>
    </location>
</feature>
<dbReference type="EMBL" id="RDQH01000333">
    <property type="protein sequence ID" value="RXH92895.1"/>
    <property type="molecule type" value="Genomic_DNA"/>
</dbReference>
<accession>A0A498JDG3</accession>
<dbReference type="SMR" id="A0A498JDG3"/>
<proteinExistence type="predicted"/>
<organism evidence="3 4">
    <name type="scientific">Malus domestica</name>
    <name type="common">Apple</name>
    <name type="synonym">Pyrus malus</name>
    <dbReference type="NCBI Taxonomy" id="3750"/>
    <lineage>
        <taxon>Eukaryota</taxon>
        <taxon>Viridiplantae</taxon>
        <taxon>Streptophyta</taxon>
        <taxon>Embryophyta</taxon>
        <taxon>Tracheophyta</taxon>
        <taxon>Spermatophyta</taxon>
        <taxon>Magnoliopsida</taxon>
        <taxon>eudicotyledons</taxon>
        <taxon>Gunneridae</taxon>
        <taxon>Pentapetalae</taxon>
        <taxon>rosids</taxon>
        <taxon>fabids</taxon>
        <taxon>Rosales</taxon>
        <taxon>Rosaceae</taxon>
        <taxon>Amygdaloideae</taxon>
        <taxon>Maleae</taxon>
        <taxon>Malus</taxon>
    </lineage>
</organism>